<evidence type="ECO:0000259" key="1">
    <source>
        <dbReference type="Pfam" id="PF00156"/>
    </source>
</evidence>
<dbReference type="Proteomes" id="UP000518288">
    <property type="component" value="Unassembled WGS sequence"/>
</dbReference>
<dbReference type="RefSeq" id="WP_179635205.1">
    <property type="nucleotide sequence ID" value="NZ_JACCFH010000001.1"/>
</dbReference>
<dbReference type="CDD" id="cd06223">
    <property type="entry name" value="PRTases_typeI"/>
    <property type="match status" value="1"/>
</dbReference>
<name>A0A7Y9U882_9BURK</name>
<feature type="domain" description="Phosphoribosyltransferase" evidence="1">
    <location>
        <begin position="12"/>
        <end position="183"/>
    </location>
</feature>
<dbReference type="InterPro" id="IPR000836">
    <property type="entry name" value="PRTase_dom"/>
</dbReference>
<proteinExistence type="predicted"/>
<dbReference type="GO" id="GO:0016740">
    <property type="term" value="F:transferase activity"/>
    <property type="evidence" value="ECO:0007669"/>
    <property type="project" value="UniProtKB-KW"/>
</dbReference>
<dbReference type="Gene3D" id="3.30.1310.20">
    <property type="entry name" value="PRTase-like"/>
    <property type="match status" value="1"/>
</dbReference>
<sequence length="223" mass="23728">MPFFKNRTEAGQRLAERLASERLVAPVVVLALPRGGVPVAAEVARRLAAPLDLLLVRKIGAPWQRELAVAAVVDGDAPEVVIDEGLSAYAGADRAYLEREAAAALAEIERRRQVYLQGRQPLSLTGATVVLVDDGIATGTTVRAALKAVRRRGAARIVLAVPVAPHDILMALRSQCDRIICLAEPQPFRAVGLHYLDFHQVEDGEVQAALTAAAPVSRADAAG</sequence>
<gene>
    <name evidence="2" type="ORF">BDD16_003573</name>
</gene>
<organism evidence="2 3">
    <name type="scientific">Sphaerotilus montanus</name>
    <dbReference type="NCBI Taxonomy" id="522889"/>
    <lineage>
        <taxon>Bacteria</taxon>
        <taxon>Pseudomonadati</taxon>
        <taxon>Pseudomonadota</taxon>
        <taxon>Betaproteobacteria</taxon>
        <taxon>Burkholderiales</taxon>
        <taxon>Sphaerotilaceae</taxon>
        <taxon>Sphaerotilus</taxon>
    </lineage>
</organism>
<dbReference type="Pfam" id="PF00156">
    <property type="entry name" value="Pribosyltran"/>
    <property type="match status" value="1"/>
</dbReference>
<protein>
    <submittedName>
        <fullName evidence="2">Putative phosphoribosyl transferase</fullName>
    </submittedName>
</protein>
<dbReference type="InterPro" id="IPR029057">
    <property type="entry name" value="PRTase-like"/>
</dbReference>
<keyword evidence="2" id="KW-0808">Transferase</keyword>
<dbReference type="AlphaFoldDB" id="A0A7Y9U882"/>
<keyword evidence="3" id="KW-1185">Reference proteome</keyword>
<evidence type="ECO:0000313" key="3">
    <source>
        <dbReference type="Proteomes" id="UP000518288"/>
    </source>
</evidence>
<dbReference type="SUPFAM" id="SSF53271">
    <property type="entry name" value="PRTase-like"/>
    <property type="match status" value="1"/>
</dbReference>
<accession>A0A7Y9U882</accession>
<dbReference type="EMBL" id="JACCFH010000001">
    <property type="protein sequence ID" value="NYG34587.1"/>
    <property type="molecule type" value="Genomic_DNA"/>
</dbReference>
<comment type="caution">
    <text evidence="2">The sequence shown here is derived from an EMBL/GenBank/DDBJ whole genome shotgun (WGS) entry which is preliminary data.</text>
</comment>
<reference evidence="2 3" key="1">
    <citation type="submission" date="2020-07" db="EMBL/GenBank/DDBJ databases">
        <title>Genomic Encyclopedia of Archaeal and Bacterial Type Strains, Phase II (KMG-II): from individual species to whole genera.</title>
        <authorList>
            <person name="Goeker M."/>
        </authorList>
    </citation>
    <scope>NUCLEOTIDE SEQUENCE [LARGE SCALE GENOMIC DNA]</scope>
    <source>
        <strain evidence="2 3">DSM 21226</strain>
    </source>
</reference>
<dbReference type="Gene3D" id="3.40.50.2020">
    <property type="match status" value="1"/>
</dbReference>
<evidence type="ECO:0000313" key="2">
    <source>
        <dbReference type="EMBL" id="NYG34587.1"/>
    </source>
</evidence>